<sequence>MTMQSALTEMIGAIGEDGFVAVAAEGLRGAIGFDLAAAILHRADARAEILFDGFAPAGFGEGLANYARHTHGISPMVHPVPRLGAVRASDFVLDGDTRSDAYLVWTDEEEMGFRTLGWPERCEEIGLYVAAWSGVVELSFYRARGRACLSSEDLLALGELSGPVAAAFERHGRFSRPAPVSGVLSARECEVYELIIAGCSSEAIALRLRISRHTVKDHRKQIFRKLRVGSLAELFAQSRRAN</sequence>
<feature type="domain" description="HTH luxR-type" evidence="4">
    <location>
        <begin position="177"/>
        <end position="242"/>
    </location>
</feature>
<dbReference type="KEGG" id="sphu:SPPYR_1236"/>
<name>A0A1Y5PUJ2_9SPHN</name>
<dbReference type="InterPro" id="IPR036388">
    <property type="entry name" value="WH-like_DNA-bd_sf"/>
</dbReference>
<keyword evidence="2" id="KW-0238">DNA-binding</keyword>
<dbReference type="GO" id="GO:0003677">
    <property type="term" value="F:DNA binding"/>
    <property type="evidence" value="ECO:0007669"/>
    <property type="project" value="UniProtKB-KW"/>
</dbReference>
<reference evidence="5" key="1">
    <citation type="submission" date="2016-03" db="EMBL/GenBank/DDBJ databases">
        <authorList>
            <person name="Ploux O."/>
        </authorList>
    </citation>
    <scope>NUCLEOTIDE SEQUENCE</scope>
    <source>
        <strain evidence="5">UC10</strain>
    </source>
</reference>
<proteinExistence type="predicted"/>
<evidence type="ECO:0000256" key="1">
    <source>
        <dbReference type="ARBA" id="ARBA00023015"/>
    </source>
</evidence>
<dbReference type="PANTHER" id="PTHR44688:SF16">
    <property type="entry name" value="DNA-BINDING TRANSCRIPTIONAL ACTIVATOR DEVR_DOSR"/>
    <property type="match status" value="1"/>
</dbReference>
<accession>A0A1Y5PUJ2</accession>
<protein>
    <submittedName>
        <fullName evidence="5">Regulatory protein LuxR</fullName>
    </submittedName>
</protein>
<dbReference type="EMBL" id="LT598653">
    <property type="protein sequence ID" value="SBV32356.1"/>
    <property type="molecule type" value="Genomic_DNA"/>
</dbReference>
<dbReference type="SMART" id="SM00421">
    <property type="entry name" value="HTH_LUXR"/>
    <property type="match status" value="1"/>
</dbReference>
<dbReference type="GO" id="GO:0006355">
    <property type="term" value="P:regulation of DNA-templated transcription"/>
    <property type="evidence" value="ECO:0007669"/>
    <property type="project" value="InterPro"/>
</dbReference>
<gene>
    <name evidence="5" type="ORF">SPPYR_1236</name>
</gene>
<dbReference type="InterPro" id="IPR000792">
    <property type="entry name" value="Tscrpt_reg_LuxR_C"/>
</dbReference>
<evidence type="ECO:0000259" key="4">
    <source>
        <dbReference type="PROSITE" id="PS50043"/>
    </source>
</evidence>
<dbReference type="SUPFAM" id="SSF46894">
    <property type="entry name" value="C-terminal effector domain of the bipartite response regulators"/>
    <property type="match status" value="1"/>
</dbReference>
<evidence type="ECO:0000256" key="2">
    <source>
        <dbReference type="ARBA" id="ARBA00023125"/>
    </source>
</evidence>
<dbReference type="Pfam" id="PF00196">
    <property type="entry name" value="GerE"/>
    <property type="match status" value="1"/>
</dbReference>
<dbReference type="Gene3D" id="1.10.10.10">
    <property type="entry name" value="Winged helix-like DNA-binding domain superfamily/Winged helix DNA-binding domain"/>
    <property type="match status" value="1"/>
</dbReference>
<dbReference type="InterPro" id="IPR016032">
    <property type="entry name" value="Sig_transdc_resp-reg_C-effctor"/>
</dbReference>
<evidence type="ECO:0000313" key="5">
    <source>
        <dbReference type="EMBL" id="SBV32356.1"/>
    </source>
</evidence>
<dbReference type="AlphaFoldDB" id="A0A1Y5PUJ2"/>
<dbReference type="PROSITE" id="PS50043">
    <property type="entry name" value="HTH_LUXR_2"/>
    <property type="match status" value="1"/>
</dbReference>
<organism evidence="5">
    <name type="scientific">uncultured Sphingopyxis sp</name>
    <dbReference type="NCBI Taxonomy" id="310581"/>
    <lineage>
        <taxon>Bacteria</taxon>
        <taxon>Pseudomonadati</taxon>
        <taxon>Pseudomonadota</taxon>
        <taxon>Alphaproteobacteria</taxon>
        <taxon>Sphingomonadales</taxon>
        <taxon>Sphingomonadaceae</taxon>
        <taxon>Sphingopyxis</taxon>
        <taxon>environmental samples</taxon>
    </lineage>
</organism>
<evidence type="ECO:0000256" key="3">
    <source>
        <dbReference type="ARBA" id="ARBA00023163"/>
    </source>
</evidence>
<dbReference type="PRINTS" id="PR00038">
    <property type="entry name" value="HTHLUXR"/>
</dbReference>
<keyword evidence="3" id="KW-0804">Transcription</keyword>
<dbReference type="PANTHER" id="PTHR44688">
    <property type="entry name" value="DNA-BINDING TRANSCRIPTIONAL ACTIVATOR DEVR_DOSR"/>
    <property type="match status" value="1"/>
</dbReference>
<dbReference type="CDD" id="cd06170">
    <property type="entry name" value="LuxR_C_like"/>
    <property type="match status" value="1"/>
</dbReference>
<keyword evidence="1" id="KW-0805">Transcription regulation</keyword>